<dbReference type="SMART" id="SM00387">
    <property type="entry name" value="HATPase_c"/>
    <property type="match status" value="1"/>
</dbReference>
<dbReference type="InterPro" id="IPR004358">
    <property type="entry name" value="Sig_transdc_His_kin-like_C"/>
</dbReference>
<feature type="domain" description="PAC" evidence="11">
    <location>
        <begin position="650"/>
        <end position="702"/>
    </location>
</feature>
<keyword evidence="4" id="KW-0597">Phosphoprotein</keyword>
<dbReference type="InterPro" id="IPR036890">
    <property type="entry name" value="HATPase_C_sf"/>
</dbReference>
<dbReference type="Pfam" id="PF02518">
    <property type="entry name" value="HATPase_c"/>
    <property type="match status" value="1"/>
</dbReference>
<evidence type="ECO:0000256" key="3">
    <source>
        <dbReference type="ARBA" id="ARBA00012438"/>
    </source>
</evidence>
<dbReference type="CDD" id="cd00130">
    <property type="entry name" value="PAS"/>
    <property type="match status" value="3"/>
</dbReference>
<feature type="domain" description="HAMP" evidence="12">
    <location>
        <begin position="197"/>
        <end position="253"/>
    </location>
</feature>
<evidence type="ECO:0000313" key="14">
    <source>
        <dbReference type="Proteomes" id="UP001138768"/>
    </source>
</evidence>
<feature type="coiled-coil region" evidence="7">
    <location>
        <begin position="820"/>
        <end position="847"/>
    </location>
</feature>
<dbReference type="InterPro" id="IPR029016">
    <property type="entry name" value="GAF-like_dom_sf"/>
</dbReference>
<accession>A0A9X1B6R0</accession>
<feature type="domain" description="PAS" evidence="10">
    <location>
        <begin position="703"/>
        <end position="773"/>
    </location>
</feature>
<organism evidence="13 14">
    <name type="scientific">Lamprobacter modestohalophilus</name>
    <dbReference type="NCBI Taxonomy" id="1064514"/>
    <lineage>
        <taxon>Bacteria</taxon>
        <taxon>Pseudomonadati</taxon>
        <taxon>Pseudomonadota</taxon>
        <taxon>Gammaproteobacteria</taxon>
        <taxon>Chromatiales</taxon>
        <taxon>Chromatiaceae</taxon>
        <taxon>Lamprobacter</taxon>
    </lineage>
</organism>
<evidence type="ECO:0000256" key="2">
    <source>
        <dbReference type="ARBA" id="ARBA00004370"/>
    </source>
</evidence>
<dbReference type="RefSeq" id="WP_200248857.1">
    <property type="nucleotide sequence ID" value="NZ_NRRY01000055.1"/>
</dbReference>
<evidence type="ECO:0000256" key="4">
    <source>
        <dbReference type="ARBA" id="ARBA00022553"/>
    </source>
</evidence>
<dbReference type="PROSITE" id="PS50112">
    <property type="entry name" value="PAS"/>
    <property type="match status" value="3"/>
</dbReference>
<dbReference type="Gene3D" id="3.30.450.20">
    <property type="entry name" value="PAS domain"/>
    <property type="match status" value="3"/>
</dbReference>
<dbReference type="Gene3D" id="3.30.565.10">
    <property type="entry name" value="Histidine kinase-like ATPase, C-terminal domain"/>
    <property type="match status" value="1"/>
</dbReference>
<dbReference type="PROSITE" id="PS50885">
    <property type="entry name" value="HAMP"/>
    <property type="match status" value="1"/>
</dbReference>
<feature type="domain" description="PAS" evidence="10">
    <location>
        <begin position="575"/>
        <end position="646"/>
    </location>
</feature>
<keyword evidence="8" id="KW-1133">Transmembrane helix</keyword>
<keyword evidence="14" id="KW-1185">Reference proteome</keyword>
<feature type="domain" description="PAC" evidence="11">
    <location>
        <begin position="346"/>
        <end position="397"/>
    </location>
</feature>
<dbReference type="PANTHER" id="PTHR43304">
    <property type="entry name" value="PHYTOCHROME-LIKE PROTEIN CPH1"/>
    <property type="match status" value="1"/>
</dbReference>
<dbReference type="PANTHER" id="PTHR43304:SF1">
    <property type="entry name" value="PAC DOMAIN-CONTAINING PROTEIN"/>
    <property type="match status" value="1"/>
</dbReference>
<dbReference type="Pfam" id="PF08448">
    <property type="entry name" value="PAS_4"/>
    <property type="match status" value="3"/>
</dbReference>
<gene>
    <name evidence="13" type="ORF">CKO42_21690</name>
</gene>
<dbReference type="InterPro" id="IPR052162">
    <property type="entry name" value="Sensor_kinase/Photoreceptor"/>
</dbReference>
<proteinExistence type="predicted"/>
<feature type="domain" description="PAS" evidence="10">
    <location>
        <begin position="265"/>
        <end position="310"/>
    </location>
</feature>
<evidence type="ECO:0000256" key="6">
    <source>
        <dbReference type="ARBA" id="ARBA00022777"/>
    </source>
</evidence>
<dbReference type="InterPro" id="IPR000700">
    <property type="entry name" value="PAS-assoc_C"/>
</dbReference>
<dbReference type="Gene3D" id="6.10.340.10">
    <property type="match status" value="1"/>
</dbReference>
<feature type="transmembrane region" description="Helical" evidence="8">
    <location>
        <begin position="22"/>
        <end position="41"/>
    </location>
</feature>
<dbReference type="GO" id="GO:0007165">
    <property type="term" value="P:signal transduction"/>
    <property type="evidence" value="ECO:0007669"/>
    <property type="project" value="InterPro"/>
</dbReference>
<dbReference type="InterPro" id="IPR000014">
    <property type="entry name" value="PAS"/>
</dbReference>
<dbReference type="EC" id="2.7.13.3" evidence="3"/>
<evidence type="ECO:0000256" key="1">
    <source>
        <dbReference type="ARBA" id="ARBA00000085"/>
    </source>
</evidence>
<dbReference type="InterPro" id="IPR003594">
    <property type="entry name" value="HATPase_dom"/>
</dbReference>
<keyword evidence="8" id="KW-0472">Membrane</keyword>
<dbReference type="PRINTS" id="PR00344">
    <property type="entry name" value="BCTRLSENSOR"/>
</dbReference>
<evidence type="ECO:0000259" key="9">
    <source>
        <dbReference type="PROSITE" id="PS50109"/>
    </source>
</evidence>
<dbReference type="GO" id="GO:0004673">
    <property type="term" value="F:protein histidine kinase activity"/>
    <property type="evidence" value="ECO:0007669"/>
    <property type="project" value="UniProtKB-EC"/>
</dbReference>
<comment type="subcellular location">
    <subcellularLocation>
        <location evidence="2">Membrane</location>
    </subcellularLocation>
</comment>
<keyword evidence="6" id="KW-0418">Kinase</keyword>
<dbReference type="Gene3D" id="1.10.287.130">
    <property type="match status" value="1"/>
</dbReference>
<evidence type="ECO:0000313" key="13">
    <source>
        <dbReference type="EMBL" id="MBK1620987.1"/>
    </source>
</evidence>
<dbReference type="EMBL" id="NRRY01000055">
    <property type="protein sequence ID" value="MBK1620987.1"/>
    <property type="molecule type" value="Genomic_DNA"/>
</dbReference>
<evidence type="ECO:0000256" key="5">
    <source>
        <dbReference type="ARBA" id="ARBA00022679"/>
    </source>
</evidence>
<feature type="domain" description="Histidine kinase" evidence="9">
    <location>
        <begin position="1011"/>
        <end position="1239"/>
    </location>
</feature>
<feature type="transmembrane region" description="Helical" evidence="8">
    <location>
        <begin position="174"/>
        <end position="195"/>
    </location>
</feature>
<reference evidence="13 14" key="1">
    <citation type="journal article" date="2020" name="Microorganisms">
        <title>Osmotic Adaptation and Compatible Solute Biosynthesis of Phototrophic Bacteria as Revealed from Genome Analyses.</title>
        <authorList>
            <person name="Imhoff J.F."/>
            <person name="Rahn T."/>
            <person name="Kunzel S."/>
            <person name="Keller A."/>
            <person name="Neulinger S.C."/>
        </authorList>
    </citation>
    <scope>NUCLEOTIDE SEQUENCE [LARGE SCALE GENOMIC DNA]</scope>
    <source>
        <strain evidence="13 14">DSM 25653</strain>
    </source>
</reference>
<dbReference type="InterPro" id="IPR013656">
    <property type="entry name" value="PAS_4"/>
</dbReference>
<keyword evidence="5" id="KW-0808">Transferase</keyword>
<dbReference type="SMART" id="SM00086">
    <property type="entry name" value="PAC"/>
    <property type="match status" value="3"/>
</dbReference>
<evidence type="ECO:0000259" key="10">
    <source>
        <dbReference type="PROSITE" id="PS50112"/>
    </source>
</evidence>
<dbReference type="InterPro" id="IPR003660">
    <property type="entry name" value="HAMP_dom"/>
</dbReference>
<protein>
    <recommendedName>
        <fullName evidence="3">histidine kinase</fullName>
        <ecNumber evidence="3">2.7.13.3</ecNumber>
    </recommendedName>
</protein>
<evidence type="ECO:0000259" key="12">
    <source>
        <dbReference type="PROSITE" id="PS50885"/>
    </source>
</evidence>
<dbReference type="SUPFAM" id="SSF55874">
    <property type="entry name" value="ATPase domain of HSP90 chaperone/DNA topoisomerase II/histidine kinase"/>
    <property type="match status" value="1"/>
</dbReference>
<name>A0A9X1B6R0_9GAMM</name>
<dbReference type="GO" id="GO:0016020">
    <property type="term" value="C:membrane"/>
    <property type="evidence" value="ECO:0007669"/>
    <property type="project" value="UniProtKB-SubCell"/>
</dbReference>
<keyword evidence="8" id="KW-0812">Transmembrane</keyword>
<keyword evidence="7" id="KW-0175">Coiled coil</keyword>
<dbReference type="InterPro" id="IPR005467">
    <property type="entry name" value="His_kinase_dom"/>
</dbReference>
<dbReference type="AlphaFoldDB" id="A0A9X1B6R0"/>
<evidence type="ECO:0000259" key="11">
    <source>
        <dbReference type="PROSITE" id="PS50113"/>
    </source>
</evidence>
<dbReference type="SUPFAM" id="SSF55781">
    <property type="entry name" value="GAF domain-like"/>
    <property type="match status" value="1"/>
</dbReference>
<dbReference type="InterPro" id="IPR001610">
    <property type="entry name" value="PAC"/>
</dbReference>
<comment type="catalytic activity">
    <reaction evidence="1">
        <text>ATP + protein L-histidine = ADP + protein N-phospho-L-histidine.</text>
        <dbReference type="EC" id="2.7.13.3"/>
    </reaction>
</comment>
<feature type="domain" description="PAC" evidence="11">
    <location>
        <begin position="777"/>
        <end position="829"/>
    </location>
</feature>
<dbReference type="InterPro" id="IPR003018">
    <property type="entry name" value="GAF"/>
</dbReference>
<dbReference type="InterPro" id="IPR035965">
    <property type="entry name" value="PAS-like_dom_sf"/>
</dbReference>
<dbReference type="Pfam" id="PF01590">
    <property type="entry name" value="GAF"/>
    <property type="match status" value="1"/>
</dbReference>
<dbReference type="Proteomes" id="UP001138768">
    <property type="component" value="Unassembled WGS sequence"/>
</dbReference>
<dbReference type="PROSITE" id="PS50109">
    <property type="entry name" value="HIS_KIN"/>
    <property type="match status" value="1"/>
</dbReference>
<dbReference type="SMART" id="SM00091">
    <property type="entry name" value="PAS"/>
    <property type="match status" value="3"/>
</dbReference>
<evidence type="ECO:0000256" key="7">
    <source>
        <dbReference type="SAM" id="Coils"/>
    </source>
</evidence>
<dbReference type="SUPFAM" id="SSF55785">
    <property type="entry name" value="PYP-like sensor domain (PAS domain)"/>
    <property type="match status" value="3"/>
</dbReference>
<dbReference type="NCBIfam" id="TIGR00229">
    <property type="entry name" value="sensory_box"/>
    <property type="match status" value="3"/>
</dbReference>
<dbReference type="Gene3D" id="3.30.450.40">
    <property type="match status" value="1"/>
</dbReference>
<evidence type="ECO:0000256" key="8">
    <source>
        <dbReference type="SAM" id="Phobius"/>
    </source>
</evidence>
<sequence length="1242" mass="138941">MTARRGYGRRLLLSLSGSLRQLLFRLLLAAMLVPVIALIAVQNHDQRHDIESELRDRLYWFAEFARLGLERNGQGALFDTLADLEQELTALLPASAQPSLALISAQERMQEPSQLQVEGLWLRAAPEQQAPTRIKQCRAARYRIEIPLPSTAAADWLAVEVSATLVIDELHARLMCLLGLLLGLSLVAALVAGLLSRVLTRPLDQLNEVASQLGGRIRVGQPMALLRPTAVLEIERLAQAIQRMGANIANNFRMLQQEHDALSLERERYRLVIDNLEDLIVRTDAQGRLEFVSPSYCRLFGRSEADLIGQVELSYQRGAVPDHQCLSNDHDNRGPAMALQWPSEQYCREQSVFTARGWRWLQWLDRPVLDARGRVRSVVSLGRDITEQKCAEQDLVQCETIEHELMQLATDFALQGGQRLDTLIDQSLARMGRFTRSDRAYLFQLSADGTRLSNTHEWVAPGVAPMISQLQDLPAAQFSAVITWLRKGASVGVPRVADLDEDWAQERMILELQGIQSVHLVPVMEGQRLTGFIGFDAVFAPRTWLAAEARMLQVVARLLVGAFSLARNHDALVESQARYEQVARQSRSVAWEVDAEGRYTYLSPVIEDLLGYRPEQLVGNRCFYDLFPAAERERLKTRLMTYLEQGQPGQALTNVLQHADGSLLWVNTNGLPIVDDQGQIQGYRGIDVDISARHCAEQQLRASESRLAAILDQAPIGIATADQEVRLTLVNQAMSQLLGYRQTELIGKGLEAFTHPEDLQRERPLYAELLAGERSQYRMKKRYLKSTGDVVWAELRVVLIPQEQDQATISLGMFEDITEVMLETERRKQAEQALDDYTRQLEQLVDLGNRALSFEQEAEALLALGCRSLRMAFAELALIKDSATYERHARYAVDAEQPAPTRLGRRLLTRCRAEPCMAQLISTDQLPRRCRQAGWRHAMLITLDYRGPDGQAQTLALSFWSQQQAGDISALDREPIWLIGQRLVALLFEEQARQLMMQTKQRETIGHLASGVAHDFNNLLCVIGGNLQYLQAALQRLPAHSELDEFDDIIDETLSALGHATVITAGMLSLSRSDGVWIKPTQLGPAIEELCRILQHILPARIQLELELEPELSAETNLAFLQSALLNLALNARDAMPDAGTLSIRARTRRWSGTPALAVGELIPGDYVEVSVADTGCGMGAETLRRLFEPLFSTKAKQRGHGLGLFMVQQFALRSGAGLVVESILGQGAVFRLLLRPSTDRR</sequence>
<comment type="caution">
    <text evidence="13">The sequence shown here is derived from an EMBL/GenBank/DDBJ whole genome shotgun (WGS) entry which is preliminary data.</text>
</comment>
<dbReference type="PROSITE" id="PS50113">
    <property type="entry name" value="PAC"/>
    <property type="match status" value="3"/>
</dbReference>